<reference evidence="1 2" key="1">
    <citation type="submission" date="2024-09" db="EMBL/GenBank/DDBJ databases">
        <authorList>
            <person name="Makale K.P.P."/>
            <person name="Makhzoum A."/>
            <person name="Rantong G."/>
            <person name="Rahube T.O."/>
        </authorList>
    </citation>
    <scope>NUCLEOTIDE SEQUENCE [LARGE SCALE GENOMIC DNA]</scope>
    <source>
        <strain evidence="1 2">KM_D13</strain>
    </source>
</reference>
<dbReference type="Proteomes" id="UP001575622">
    <property type="component" value="Unassembled WGS sequence"/>
</dbReference>
<comment type="caution">
    <text evidence="1">The sequence shown here is derived from an EMBL/GenBank/DDBJ whole genome shotgun (WGS) entry which is preliminary data.</text>
</comment>
<name>A0ABV4UV88_9BACL</name>
<proteinExistence type="predicted"/>
<dbReference type="RefSeq" id="WP_163855879.1">
    <property type="nucleotide sequence ID" value="NZ_JBHDLN010000003.1"/>
</dbReference>
<dbReference type="EMBL" id="JBHDLN010000003">
    <property type="protein sequence ID" value="MFB0841742.1"/>
    <property type="molecule type" value="Genomic_DNA"/>
</dbReference>
<dbReference type="Gene3D" id="2.40.50.1020">
    <property type="entry name" value="LytTr DNA-binding domain"/>
    <property type="match status" value="1"/>
</dbReference>
<evidence type="ECO:0000313" key="2">
    <source>
        <dbReference type="Proteomes" id="UP001575622"/>
    </source>
</evidence>
<sequence>MNLTLPCVDDRGNSLILSTDEISCIELHKKKILVFTSGGIFTSRLFGSIDTFEEWFERYGLGFERLDSGNLVNMKKIIGKDSENRIAFFDKELQTTISVRNLSKVAHIKEMKQTPRR</sequence>
<evidence type="ECO:0008006" key="3">
    <source>
        <dbReference type="Google" id="ProtNLM"/>
    </source>
</evidence>
<organism evidence="1 2">
    <name type="scientific">Paenibacillus oleatilyticus</name>
    <dbReference type="NCBI Taxonomy" id="2594886"/>
    <lineage>
        <taxon>Bacteria</taxon>
        <taxon>Bacillati</taxon>
        <taxon>Bacillota</taxon>
        <taxon>Bacilli</taxon>
        <taxon>Bacillales</taxon>
        <taxon>Paenibacillaceae</taxon>
        <taxon>Paenibacillus</taxon>
    </lineage>
</organism>
<keyword evidence="2" id="KW-1185">Reference proteome</keyword>
<gene>
    <name evidence="1" type="ORF">ACEU3E_06155</name>
</gene>
<accession>A0ABV4UV88</accession>
<evidence type="ECO:0000313" key="1">
    <source>
        <dbReference type="EMBL" id="MFB0841742.1"/>
    </source>
</evidence>
<protein>
    <recommendedName>
        <fullName evidence="3">HTH LytTR-type domain-containing protein</fullName>
    </recommendedName>
</protein>